<keyword evidence="4" id="KW-1185">Reference proteome</keyword>
<dbReference type="SUPFAM" id="SSF51658">
    <property type="entry name" value="Xylose isomerase-like"/>
    <property type="match status" value="1"/>
</dbReference>
<dbReference type="EMBL" id="LCTZ01000002">
    <property type="protein sequence ID" value="KQC31485.1"/>
    <property type="molecule type" value="Genomic_DNA"/>
</dbReference>
<feature type="chain" id="PRO_5006186583" description="Xylose isomerase-like TIM barrel domain-containing protein" evidence="1">
    <location>
        <begin position="22"/>
        <end position="293"/>
    </location>
</feature>
<comment type="caution">
    <text evidence="3">The sequence shown here is derived from an EMBL/GenBank/DDBJ whole genome shotgun (WGS) entry which is preliminary data.</text>
</comment>
<gene>
    <name evidence="3" type="ORF">AAY42_17595</name>
</gene>
<sequence length="293" mass="34143">MKKHVTSLLLFLLFFIQLCVCQNEKTIPLKNMYPWCIVAFDSIERSPAERIQMLKDLGFSKYAYDWRNKDLDEMEKELDLAKENRIAIISVWFWLNAKRDSFGKLSPANNRVLEIIKRSKLKTTLWLSFSPNFFEGKTQEESMGLALEMIKFIHAKAKEIGCNVALYNHRGWFGNPSNQVELIKMLPQCNLRMVYNFHHAHEYLDDFPQIVKKIKPYLTAVNLNGMRKEGPKILPIGEGNQEKGMVNMLINSGFEGPWGVLGHVEHKDVQYVLEQNIKGLNILEINWPQNRKK</sequence>
<dbReference type="Pfam" id="PF01261">
    <property type="entry name" value="AP_endonuc_2"/>
    <property type="match status" value="1"/>
</dbReference>
<dbReference type="Gene3D" id="3.20.20.150">
    <property type="entry name" value="Divalent-metal-dependent TIM barrel enzymes"/>
    <property type="match status" value="1"/>
</dbReference>
<dbReference type="Proteomes" id="UP000050827">
    <property type="component" value="Unassembled WGS sequence"/>
</dbReference>
<proteinExistence type="predicted"/>
<evidence type="ECO:0000259" key="2">
    <source>
        <dbReference type="Pfam" id="PF01261"/>
    </source>
</evidence>
<protein>
    <recommendedName>
        <fullName evidence="2">Xylose isomerase-like TIM barrel domain-containing protein</fullName>
    </recommendedName>
</protein>
<dbReference type="STRING" id="346185.AAY42_17595"/>
<feature type="domain" description="Xylose isomerase-like TIM barrel" evidence="2">
    <location>
        <begin position="121"/>
        <end position="260"/>
    </location>
</feature>
<organism evidence="3 4">
    <name type="scientific">Flagellimonas eckloniae</name>
    <dbReference type="NCBI Taxonomy" id="346185"/>
    <lineage>
        <taxon>Bacteria</taxon>
        <taxon>Pseudomonadati</taxon>
        <taxon>Bacteroidota</taxon>
        <taxon>Flavobacteriia</taxon>
        <taxon>Flavobacteriales</taxon>
        <taxon>Flavobacteriaceae</taxon>
        <taxon>Flagellimonas</taxon>
    </lineage>
</organism>
<dbReference type="InterPro" id="IPR013022">
    <property type="entry name" value="Xyl_isomerase-like_TIM-brl"/>
</dbReference>
<feature type="signal peptide" evidence="1">
    <location>
        <begin position="1"/>
        <end position="21"/>
    </location>
</feature>
<accession>A0A0Q0XKR5</accession>
<name>A0A0Q0XKR5_9FLAO</name>
<dbReference type="AlphaFoldDB" id="A0A0Q0XKR5"/>
<evidence type="ECO:0000313" key="4">
    <source>
        <dbReference type="Proteomes" id="UP000050827"/>
    </source>
</evidence>
<evidence type="ECO:0000313" key="3">
    <source>
        <dbReference type="EMBL" id="KQC31485.1"/>
    </source>
</evidence>
<dbReference type="InterPro" id="IPR036237">
    <property type="entry name" value="Xyl_isomerase-like_sf"/>
</dbReference>
<keyword evidence="1" id="KW-0732">Signal</keyword>
<evidence type="ECO:0000256" key="1">
    <source>
        <dbReference type="SAM" id="SignalP"/>
    </source>
</evidence>
<dbReference type="OrthoDB" id="837145at2"/>
<reference evidence="3 4" key="1">
    <citation type="submission" date="2015-04" db="EMBL/GenBank/DDBJ databases">
        <title>Complete genome of flavobacterium.</title>
        <authorList>
            <person name="Kwon Y.M."/>
            <person name="Kim S.-J."/>
        </authorList>
    </citation>
    <scope>NUCLEOTIDE SEQUENCE [LARGE SCALE GENOMIC DNA]</scope>
    <source>
        <strain evidence="3 4">DK169</strain>
    </source>
</reference>